<proteinExistence type="inferred from homology"/>
<evidence type="ECO:0000313" key="5">
    <source>
        <dbReference type="EMBL" id="JAG86258.1"/>
    </source>
</evidence>
<feature type="region of interest" description="Disordered" evidence="3">
    <location>
        <begin position="284"/>
        <end position="383"/>
    </location>
</feature>
<feature type="region of interest" description="Disordered" evidence="3">
    <location>
        <begin position="1"/>
        <end position="189"/>
    </location>
</feature>
<dbReference type="GO" id="GO:0005634">
    <property type="term" value="C:nucleus"/>
    <property type="evidence" value="ECO:0007669"/>
    <property type="project" value="TreeGrafter"/>
</dbReference>
<sequence length="536" mass="61345">MVSSDSTTEESSSSMDEKEQRFYSRLHPVPVRQPSPSTQSESESKNSEQSSPQQKKPAPTSSVNTIRPPKPSSSPSVPVKSFSSAKRPREQEEEREEEKQQVQEIEPLPKKRKKVDPLKKLSPLDEAKKKSKKMNGDNKKGKNSVLENGELNETKGKAKESDGDNKRRKKSVLESADTPSAQKSVKKTGQIWSPREEVAFLKCVVGYLEGGNEFPKHNLVPLYDHIRSLKVLDNEYSNSQMGDKFRRFRGKFQGMTDKVKGKNFSFKTPHEETLYRLSNKVWGRGVEEDDEEDSGGEEDEEGEEHPVKVEMANGRVEEKSLEDDGEEEGEEEKKKSRVEDIQMTQTENEDDDEEDEENGMSNTKENLAGTVNPNPNSNPRERLSQHHVSTGSMLMVPADDVRKLMDHILEEIHEEKIMMRNKMKEMKDHLHREMEELKSSMEKMVKEEIQGFTRTSYSDDGTSNKYMFSSAEMVKRMSSARDLPPLDASDAQKLEQDWHELHLVELDICSRRLALLQSECQFQREKVRAQVNKPNP</sequence>
<dbReference type="InterPro" id="IPR007592">
    <property type="entry name" value="GEBP"/>
</dbReference>
<reference evidence="5" key="1">
    <citation type="submission" date="2015-02" db="EMBL/GenBank/DDBJ databases">
        <title>A transcriptome of Wollemia nobilis - a relic of Gondwana.</title>
        <authorList>
            <person name="Chia J.Y."/>
            <person name="Leong Y.S."/>
            <person name="Abdul Karim S."/>
            <person name="Wan Azmi N."/>
            <person name="Hercus R."/>
            <person name="Croft L."/>
        </authorList>
    </citation>
    <scope>NUCLEOTIDE SEQUENCE</scope>
    <source>
        <strain evidence="5">MaeBrown</strain>
        <tissue evidence="5">Leaf</tissue>
    </source>
</reference>
<dbReference type="AlphaFoldDB" id="A0A0C9S5U4"/>
<organism evidence="5">
    <name type="scientific">Wollemia nobilis</name>
    <dbReference type="NCBI Taxonomy" id="56998"/>
    <lineage>
        <taxon>Eukaryota</taxon>
        <taxon>Viridiplantae</taxon>
        <taxon>Streptophyta</taxon>
        <taxon>Embryophyta</taxon>
        <taxon>Tracheophyta</taxon>
        <taxon>Spermatophyta</taxon>
        <taxon>Pinopsida</taxon>
        <taxon>Pinidae</taxon>
        <taxon>Conifers II</taxon>
        <taxon>Araucariales</taxon>
        <taxon>Araucariaceae</taxon>
        <taxon>Wollemia</taxon>
    </lineage>
</organism>
<feature type="coiled-coil region" evidence="2">
    <location>
        <begin position="409"/>
        <end position="447"/>
    </location>
</feature>
<dbReference type="Pfam" id="PF04504">
    <property type="entry name" value="GeBP-like_DBD"/>
    <property type="match status" value="1"/>
</dbReference>
<feature type="compositionally biased region" description="Basic and acidic residues" evidence="3">
    <location>
        <begin position="87"/>
        <end position="101"/>
    </location>
</feature>
<dbReference type="EMBL" id="GCHU01018411">
    <property type="protein sequence ID" value="JAG86258.1"/>
    <property type="molecule type" value="Transcribed_RNA"/>
</dbReference>
<dbReference type="PANTHER" id="PTHR31662">
    <property type="entry name" value="BNAANNG10740D PROTEIN-RELATED"/>
    <property type="match status" value="1"/>
</dbReference>
<feature type="compositionally biased region" description="Basic and acidic residues" evidence="3">
    <location>
        <begin position="115"/>
        <end position="140"/>
    </location>
</feature>
<feature type="compositionally biased region" description="Polar residues" evidence="3">
    <location>
        <begin position="359"/>
        <end position="378"/>
    </location>
</feature>
<keyword evidence="2" id="KW-0175">Coiled coil</keyword>
<evidence type="ECO:0000256" key="2">
    <source>
        <dbReference type="SAM" id="Coils"/>
    </source>
</evidence>
<feature type="compositionally biased region" description="Acidic residues" evidence="3">
    <location>
        <begin position="347"/>
        <end position="358"/>
    </location>
</feature>
<feature type="compositionally biased region" description="Acidic residues" evidence="3">
    <location>
        <begin position="320"/>
        <end position="330"/>
    </location>
</feature>
<accession>A0A0C9S5U4</accession>
<feature type="compositionally biased region" description="Basic and acidic residues" evidence="3">
    <location>
        <begin position="331"/>
        <end position="340"/>
    </location>
</feature>
<feature type="compositionally biased region" description="Low complexity" evidence="3">
    <location>
        <begin position="1"/>
        <end position="14"/>
    </location>
</feature>
<comment type="similarity">
    <text evidence="1">Belongs to the GeBP family.</text>
</comment>
<dbReference type="InterPro" id="IPR053932">
    <property type="entry name" value="GeBP-like_DBD"/>
</dbReference>
<evidence type="ECO:0000259" key="4">
    <source>
        <dbReference type="Pfam" id="PF04504"/>
    </source>
</evidence>
<feature type="compositionally biased region" description="Low complexity" evidence="3">
    <location>
        <begin position="34"/>
        <end position="62"/>
    </location>
</feature>
<name>A0A0C9S5U4_9CONI</name>
<feature type="compositionally biased region" description="Low complexity" evidence="3">
    <location>
        <begin position="73"/>
        <end position="84"/>
    </location>
</feature>
<dbReference type="GO" id="GO:0006355">
    <property type="term" value="P:regulation of DNA-templated transcription"/>
    <property type="evidence" value="ECO:0007669"/>
    <property type="project" value="InterPro"/>
</dbReference>
<evidence type="ECO:0000256" key="3">
    <source>
        <dbReference type="SAM" id="MobiDB-lite"/>
    </source>
</evidence>
<evidence type="ECO:0000256" key="1">
    <source>
        <dbReference type="ARBA" id="ARBA00010820"/>
    </source>
</evidence>
<feature type="compositionally biased region" description="Acidic residues" evidence="3">
    <location>
        <begin position="287"/>
        <end position="303"/>
    </location>
</feature>
<protein>
    <submittedName>
        <fullName evidence="5">TSA: Wollemia nobilis Ref_Wollemi_Transcript_18533_2184 transcribed RNA sequence</fullName>
    </submittedName>
</protein>
<feature type="compositionally biased region" description="Basic and acidic residues" evidence="3">
    <location>
        <begin position="152"/>
        <end position="165"/>
    </location>
</feature>
<feature type="domain" description="Glabrous enhancer-binding protein-like DBD" evidence="4">
    <location>
        <begin position="190"/>
        <end position="283"/>
    </location>
</feature>